<dbReference type="PROSITE" id="PS01124">
    <property type="entry name" value="HTH_ARAC_FAMILY_2"/>
    <property type="match status" value="1"/>
</dbReference>
<gene>
    <name evidence="6" type="ORF">RH857_07255</name>
</gene>
<reference evidence="7" key="1">
    <citation type="submission" date="2023-07" db="EMBL/GenBank/DDBJ databases">
        <title>Description of three actinobacteria isolated from air of manufacturing shop in a pharmaceutical factory.</title>
        <authorList>
            <person name="Zhang D.-F."/>
        </authorList>
    </citation>
    <scope>NUCLEOTIDE SEQUENCE [LARGE SCALE GENOMIC DNA]</scope>
    <source>
        <strain evidence="7">CCTCC AB 207010</strain>
    </source>
</reference>
<dbReference type="RefSeq" id="WP_310537310.1">
    <property type="nucleotide sequence ID" value="NZ_BAAAOC010000089.1"/>
</dbReference>
<dbReference type="InterPro" id="IPR018062">
    <property type="entry name" value="HTH_AraC-typ_CS"/>
</dbReference>
<protein>
    <submittedName>
        <fullName evidence="6">Helix-turn-helix transcriptional regulator</fullName>
    </submittedName>
</protein>
<evidence type="ECO:0000256" key="1">
    <source>
        <dbReference type="ARBA" id="ARBA00023015"/>
    </source>
</evidence>
<dbReference type="InterPro" id="IPR018060">
    <property type="entry name" value="HTH_AraC"/>
</dbReference>
<feature type="region of interest" description="Disordered" evidence="4">
    <location>
        <begin position="1"/>
        <end position="29"/>
    </location>
</feature>
<dbReference type="InterPro" id="IPR009057">
    <property type="entry name" value="Homeodomain-like_sf"/>
</dbReference>
<dbReference type="SUPFAM" id="SSF51182">
    <property type="entry name" value="RmlC-like cupins"/>
    <property type="match status" value="1"/>
</dbReference>
<dbReference type="PRINTS" id="PR00032">
    <property type="entry name" value="HTHARAC"/>
</dbReference>
<dbReference type="SUPFAM" id="SSF46689">
    <property type="entry name" value="Homeodomain-like"/>
    <property type="match status" value="1"/>
</dbReference>
<dbReference type="CDD" id="cd06124">
    <property type="entry name" value="cupin_NimR-like_N"/>
    <property type="match status" value="1"/>
</dbReference>
<evidence type="ECO:0000256" key="3">
    <source>
        <dbReference type="ARBA" id="ARBA00023163"/>
    </source>
</evidence>
<dbReference type="EMBL" id="JAVKGT010000015">
    <property type="protein sequence ID" value="MDR5711930.1"/>
    <property type="molecule type" value="Genomic_DNA"/>
</dbReference>
<dbReference type="PANTHER" id="PTHR11019">
    <property type="entry name" value="HTH-TYPE TRANSCRIPTIONAL REGULATOR NIMR"/>
    <property type="match status" value="1"/>
</dbReference>
<dbReference type="Proteomes" id="UP001260872">
    <property type="component" value="Unassembled WGS sequence"/>
</dbReference>
<keyword evidence="3" id="KW-0804">Transcription</keyword>
<sequence length="277" mass="30030">MSAAHSEGQPVAPAPVTSDAVEIRRGEEGPTLGFPWTRIRGEREQLQRDTEWLDHAHAAHELLWCLDGALTLATGQRLWTIAGSYGLWIPAGTRHSGTLPAGAVYRAAFFSTEHVPALAAEPTTVKITPLLGQLLDYIDQEGIGPSQRERAEAVVMDLLQPVPQEIILHIPHHELIAEAAAEILADPAAAHSVDHWTKRLNVSSRTITRTFRAETGVGFARWVATARARCAIALLAQGTSVAETAEQVGYATTSAFGVAFRRVTGLTPGSFRRERND</sequence>
<keyword evidence="7" id="KW-1185">Reference proteome</keyword>
<evidence type="ECO:0000313" key="7">
    <source>
        <dbReference type="Proteomes" id="UP001260872"/>
    </source>
</evidence>
<evidence type="ECO:0000259" key="5">
    <source>
        <dbReference type="PROSITE" id="PS01124"/>
    </source>
</evidence>
<keyword evidence="2" id="KW-0238">DNA-binding</keyword>
<dbReference type="Pfam" id="PF12833">
    <property type="entry name" value="HTH_18"/>
    <property type="match status" value="1"/>
</dbReference>
<dbReference type="PROSITE" id="PS00041">
    <property type="entry name" value="HTH_ARAC_FAMILY_1"/>
    <property type="match status" value="1"/>
</dbReference>
<organism evidence="6 7">
    <name type="scientific">Nesterenkonia flava</name>
    <dbReference type="NCBI Taxonomy" id="469799"/>
    <lineage>
        <taxon>Bacteria</taxon>
        <taxon>Bacillati</taxon>
        <taxon>Actinomycetota</taxon>
        <taxon>Actinomycetes</taxon>
        <taxon>Micrococcales</taxon>
        <taxon>Micrococcaceae</taxon>
        <taxon>Nesterenkonia</taxon>
    </lineage>
</organism>
<dbReference type="InterPro" id="IPR020449">
    <property type="entry name" value="Tscrpt_reg_AraC-type_HTH"/>
</dbReference>
<evidence type="ECO:0000313" key="6">
    <source>
        <dbReference type="EMBL" id="MDR5711930.1"/>
    </source>
</evidence>
<accession>A0ABU1FTF2</accession>
<evidence type="ECO:0000256" key="4">
    <source>
        <dbReference type="SAM" id="MobiDB-lite"/>
    </source>
</evidence>
<evidence type="ECO:0000256" key="2">
    <source>
        <dbReference type="ARBA" id="ARBA00023125"/>
    </source>
</evidence>
<comment type="caution">
    <text evidence="6">The sequence shown here is derived from an EMBL/GenBank/DDBJ whole genome shotgun (WGS) entry which is preliminary data.</text>
</comment>
<dbReference type="PANTHER" id="PTHR11019:SF199">
    <property type="entry name" value="HTH-TYPE TRANSCRIPTIONAL REGULATOR NIMR"/>
    <property type="match status" value="1"/>
</dbReference>
<dbReference type="SMART" id="SM00342">
    <property type="entry name" value="HTH_ARAC"/>
    <property type="match status" value="1"/>
</dbReference>
<name>A0ABU1FTF2_9MICC</name>
<dbReference type="InterPro" id="IPR011051">
    <property type="entry name" value="RmlC_Cupin_sf"/>
</dbReference>
<feature type="domain" description="HTH araC/xylS-type" evidence="5">
    <location>
        <begin position="174"/>
        <end position="274"/>
    </location>
</feature>
<dbReference type="Gene3D" id="1.10.10.60">
    <property type="entry name" value="Homeodomain-like"/>
    <property type="match status" value="1"/>
</dbReference>
<proteinExistence type="predicted"/>
<keyword evidence="1" id="KW-0805">Transcription regulation</keyword>